<dbReference type="OMA" id="WQSAQLL"/>
<feature type="domain" description="RNase H type-1" evidence="1">
    <location>
        <begin position="117"/>
        <end position="209"/>
    </location>
</feature>
<dbReference type="InterPro" id="IPR052929">
    <property type="entry name" value="RNase_H-like_EbsB-rel"/>
</dbReference>
<dbReference type="GO" id="GO:0003676">
    <property type="term" value="F:nucleic acid binding"/>
    <property type="evidence" value="ECO:0007669"/>
    <property type="project" value="InterPro"/>
</dbReference>
<dbReference type="Gramene" id="ESQ28888">
    <property type="protein sequence ID" value="ESQ28888"/>
    <property type="gene ID" value="EUTSA_v10023927mg"/>
</dbReference>
<dbReference type="InterPro" id="IPR002156">
    <property type="entry name" value="RNaseH_domain"/>
</dbReference>
<dbReference type="Pfam" id="PF13456">
    <property type="entry name" value="RVT_3"/>
    <property type="match status" value="1"/>
</dbReference>
<dbReference type="Proteomes" id="UP000030689">
    <property type="component" value="Unassembled WGS sequence"/>
</dbReference>
<dbReference type="EMBL" id="KI517881">
    <property type="protein sequence ID" value="ESQ28888.1"/>
    <property type="molecule type" value="Genomic_DNA"/>
</dbReference>
<dbReference type="eggNOG" id="KOG1075">
    <property type="taxonomic scope" value="Eukaryota"/>
</dbReference>
<keyword evidence="3" id="KW-1185">Reference proteome</keyword>
<dbReference type="InterPro" id="IPR036397">
    <property type="entry name" value="RNaseH_sf"/>
</dbReference>
<name>V4KNI7_EUTSA</name>
<dbReference type="GO" id="GO:0004523">
    <property type="term" value="F:RNA-DNA hybrid ribonuclease activity"/>
    <property type="evidence" value="ECO:0007669"/>
    <property type="project" value="InterPro"/>
</dbReference>
<dbReference type="InterPro" id="IPR044730">
    <property type="entry name" value="RNase_H-like_dom_plant"/>
</dbReference>
<sequence length="221" mass="24196">QVWDATPLQVSSQGTSINSVKQLLEIGVLARNLPPTGLINAPLFPWIMWNLWKARNGLLFEDRHISAKDLVLKAIKEAKEWAIAQQSSTVTVTPRPPPRSTTTHHKCPGVSCRCCLASTHSRFIASPLMAEATAVKKALEKAICLSLDKCEVRSDCQVLVNLLKSRGWSKVLRGILQDIFHLCTFFSSISFVFVARNLNATADSLAKAALVSVNSNSLFGA</sequence>
<reference evidence="2 3" key="1">
    <citation type="journal article" date="2013" name="Front. Plant Sci.">
        <title>The Reference Genome of the Halophytic Plant Eutrema salsugineum.</title>
        <authorList>
            <person name="Yang R."/>
            <person name="Jarvis D.E."/>
            <person name="Chen H."/>
            <person name="Beilstein M.A."/>
            <person name="Grimwood J."/>
            <person name="Jenkins J."/>
            <person name="Shu S."/>
            <person name="Prochnik S."/>
            <person name="Xin M."/>
            <person name="Ma C."/>
            <person name="Schmutz J."/>
            <person name="Wing R.A."/>
            <person name="Mitchell-Olds T."/>
            <person name="Schumaker K.S."/>
            <person name="Wang X."/>
        </authorList>
    </citation>
    <scope>NUCLEOTIDE SEQUENCE [LARGE SCALE GENOMIC DNA]</scope>
</reference>
<evidence type="ECO:0000313" key="2">
    <source>
        <dbReference type="EMBL" id="ESQ28888.1"/>
    </source>
</evidence>
<dbReference type="Gene3D" id="3.30.420.10">
    <property type="entry name" value="Ribonuclease H-like superfamily/Ribonuclease H"/>
    <property type="match status" value="1"/>
</dbReference>
<gene>
    <name evidence="2" type="ORF">EUTSA_v10023927mg</name>
</gene>
<proteinExistence type="predicted"/>
<organism evidence="2 3">
    <name type="scientific">Eutrema salsugineum</name>
    <name type="common">Saltwater cress</name>
    <name type="synonym">Sisymbrium salsugineum</name>
    <dbReference type="NCBI Taxonomy" id="72664"/>
    <lineage>
        <taxon>Eukaryota</taxon>
        <taxon>Viridiplantae</taxon>
        <taxon>Streptophyta</taxon>
        <taxon>Embryophyta</taxon>
        <taxon>Tracheophyta</taxon>
        <taxon>Spermatophyta</taxon>
        <taxon>Magnoliopsida</taxon>
        <taxon>eudicotyledons</taxon>
        <taxon>Gunneridae</taxon>
        <taxon>Pentapetalae</taxon>
        <taxon>rosids</taxon>
        <taxon>malvids</taxon>
        <taxon>Brassicales</taxon>
        <taxon>Brassicaceae</taxon>
        <taxon>Eutremeae</taxon>
        <taxon>Eutrema</taxon>
    </lineage>
</organism>
<feature type="non-terminal residue" evidence="2">
    <location>
        <position position="1"/>
    </location>
</feature>
<dbReference type="CDD" id="cd06222">
    <property type="entry name" value="RNase_H_like"/>
    <property type="match status" value="1"/>
</dbReference>
<dbReference type="KEGG" id="eus:EUTSA_v10023927mg"/>
<dbReference type="STRING" id="72664.V4KNI7"/>
<dbReference type="SUPFAM" id="SSF53098">
    <property type="entry name" value="Ribonuclease H-like"/>
    <property type="match status" value="1"/>
</dbReference>
<evidence type="ECO:0000259" key="1">
    <source>
        <dbReference type="Pfam" id="PF13456"/>
    </source>
</evidence>
<dbReference type="PANTHER" id="PTHR47074">
    <property type="entry name" value="BNAC02G40300D PROTEIN"/>
    <property type="match status" value="1"/>
</dbReference>
<dbReference type="AlphaFoldDB" id="V4KNI7"/>
<evidence type="ECO:0000313" key="3">
    <source>
        <dbReference type="Proteomes" id="UP000030689"/>
    </source>
</evidence>
<accession>V4KNI7</accession>
<dbReference type="PANTHER" id="PTHR47074:SF49">
    <property type="entry name" value="POLYNUCLEOTIDYL TRANSFERASE, RIBONUCLEASE H-LIKE SUPERFAMILY PROTEIN"/>
    <property type="match status" value="1"/>
</dbReference>
<protein>
    <recommendedName>
        <fullName evidence="1">RNase H type-1 domain-containing protein</fullName>
    </recommendedName>
</protein>
<dbReference type="InterPro" id="IPR012337">
    <property type="entry name" value="RNaseH-like_sf"/>
</dbReference>